<gene>
    <name evidence="1" type="ORF">FOZ62_011862</name>
</gene>
<dbReference type="AlphaFoldDB" id="A0A7J6QY81"/>
<feature type="non-terminal residue" evidence="1">
    <location>
        <position position="1"/>
    </location>
</feature>
<feature type="non-terminal residue" evidence="1">
    <location>
        <position position="277"/>
    </location>
</feature>
<evidence type="ECO:0000313" key="1">
    <source>
        <dbReference type="EMBL" id="KAF4712310.1"/>
    </source>
</evidence>
<dbReference type="Gene3D" id="3.30.420.10">
    <property type="entry name" value="Ribonuclease H-like superfamily/Ribonuclease H"/>
    <property type="match status" value="1"/>
</dbReference>
<proteinExistence type="predicted"/>
<dbReference type="SUPFAM" id="SSF53098">
    <property type="entry name" value="Ribonuclease H-like"/>
    <property type="match status" value="1"/>
</dbReference>
<evidence type="ECO:0008006" key="3">
    <source>
        <dbReference type="Google" id="ProtNLM"/>
    </source>
</evidence>
<name>A0A7J6QY81_PEROL</name>
<comment type="caution">
    <text evidence="1">The sequence shown here is derived from an EMBL/GenBank/DDBJ whole genome shotgun (WGS) entry which is preliminary data.</text>
</comment>
<dbReference type="Proteomes" id="UP000574390">
    <property type="component" value="Unassembled WGS sequence"/>
</dbReference>
<dbReference type="EMBL" id="JABANM010026844">
    <property type="protein sequence ID" value="KAF4712310.1"/>
    <property type="molecule type" value="Genomic_DNA"/>
</dbReference>
<evidence type="ECO:0000313" key="2">
    <source>
        <dbReference type="Proteomes" id="UP000574390"/>
    </source>
</evidence>
<sequence>CITDSESTLDNIEFQRRLAICARRCQSNDTDLSKFRDSGAKLSTIDLIRMASLANGAGTALTPRPTMMMAELSISASQDMLINYGIWWVSTLSVHMVSQDAPSGYIAARPMRITVAETVAMDLHGIFCEHGSPRVVMSDRALASILTKVVRSIMDKHGTRQYSLPGYSQHLLFWEKSHRDLHRDLTLTSKAIMDYTLSYLLAIRCYNSTPRHWSTISPSALHYAYRQWLPTDPPTDFPSVDWGKLEIEYLNVDYLTPTSGRFYLLCQICRRRLRLPF</sequence>
<accession>A0A7J6QY81</accession>
<organism evidence="1 2">
    <name type="scientific">Perkinsus olseni</name>
    <name type="common">Perkinsus atlanticus</name>
    <dbReference type="NCBI Taxonomy" id="32597"/>
    <lineage>
        <taxon>Eukaryota</taxon>
        <taxon>Sar</taxon>
        <taxon>Alveolata</taxon>
        <taxon>Perkinsozoa</taxon>
        <taxon>Perkinsea</taxon>
        <taxon>Perkinsida</taxon>
        <taxon>Perkinsidae</taxon>
        <taxon>Perkinsus</taxon>
    </lineage>
</organism>
<dbReference type="InterPro" id="IPR012337">
    <property type="entry name" value="RNaseH-like_sf"/>
</dbReference>
<protein>
    <recommendedName>
        <fullName evidence="3">Integrase catalytic domain-containing protein</fullName>
    </recommendedName>
</protein>
<reference evidence="1 2" key="1">
    <citation type="submission" date="2020-04" db="EMBL/GenBank/DDBJ databases">
        <title>Perkinsus olseni comparative genomics.</title>
        <authorList>
            <person name="Bogema D.R."/>
        </authorList>
    </citation>
    <scope>NUCLEOTIDE SEQUENCE [LARGE SCALE GENOMIC DNA]</scope>
    <source>
        <strain evidence="1">ATCC PRA-205</strain>
    </source>
</reference>
<dbReference type="GO" id="GO:0003676">
    <property type="term" value="F:nucleic acid binding"/>
    <property type="evidence" value="ECO:0007669"/>
    <property type="project" value="InterPro"/>
</dbReference>
<dbReference type="InterPro" id="IPR036397">
    <property type="entry name" value="RNaseH_sf"/>
</dbReference>